<dbReference type="Proteomes" id="UP000006038">
    <property type="component" value="Chromosome 6"/>
</dbReference>
<name>J3MBN0_ORYBR</name>
<organism evidence="1">
    <name type="scientific">Oryza brachyantha</name>
    <name type="common">malo sina</name>
    <dbReference type="NCBI Taxonomy" id="4533"/>
    <lineage>
        <taxon>Eukaryota</taxon>
        <taxon>Viridiplantae</taxon>
        <taxon>Streptophyta</taxon>
        <taxon>Embryophyta</taxon>
        <taxon>Tracheophyta</taxon>
        <taxon>Spermatophyta</taxon>
        <taxon>Magnoliopsida</taxon>
        <taxon>Liliopsida</taxon>
        <taxon>Poales</taxon>
        <taxon>Poaceae</taxon>
        <taxon>BOP clade</taxon>
        <taxon>Oryzoideae</taxon>
        <taxon>Oryzeae</taxon>
        <taxon>Oryzinae</taxon>
        <taxon>Oryza</taxon>
    </lineage>
</organism>
<dbReference type="HOGENOM" id="CLU_2267926_0_0_1"/>
<evidence type="ECO:0000313" key="2">
    <source>
        <dbReference type="Proteomes" id="UP000006038"/>
    </source>
</evidence>
<dbReference type="Gramene" id="OB06G14240.1">
    <property type="protein sequence ID" value="OB06G14240.1"/>
    <property type="gene ID" value="OB06G14240"/>
</dbReference>
<keyword evidence="2" id="KW-1185">Reference proteome</keyword>
<dbReference type="AlphaFoldDB" id="J3MBN0"/>
<proteinExistence type="predicted"/>
<reference evidence="1" key="2">
    <citation type="submission" date="2013-04" db="UniProtKB">
        <authorList>
            <consortium name="EnsemblPlants"/>
        </authorList>
    </citation>
    <scope>IDENTIFICATION</scope>
</reference>
<dbReference type="EnsemblPlants" id="OB06G14240.1">
    <property type="protein sequence ID" value="OB06G14240.1"/>
    <property type="gene ID" value="OB06G14240"/>
</dbReference>
<reference evidence="1" key="1">
    <citation type="journal article" date="2013" name="Nat. Commun.">
        <title>Whole-genome sequencing of Oryza brachyantha reveals mechanisms underlying Oryza genome evolution.</title>
        <authorList>
            <person name="Chen J."/>
            <person name="Huang Q."/>
            <person name="Gao D."/>
            <person name="Wang J."/>
            <person name="Lang Y."/>
            <person name="Liu T."/>
            <person name="Li B."/>
            <person name="Bai Z."/>
            <person name="Luis Goicoechea J."/>
            <person name="Liang C."/>
            <person name="Chen C."/>
            <person name="Zhang W."/>
            <person name="Sun S."/>
            <person name="Liao Y."/>
            <person name="Zhang X."/>
            <person name="Yang L."/>
            <person name="Song C."/>
            <person name="Wang M."/>
            <person name="Shi J."/>
            <person name="Liu G."/>
            <person name="Liu J."/>
            <person name="Zhou H."/>
            <person name="Zhou W."/>
            <person name="Yu Q."/>
            <person name="An N."/>
            <person name="Chen Y."/>
            <person name="Cai Q."/>
            <person name="Wang B."/>
            <person name="Liu B."/>
            <person name="Min J."/>
            <person name="Huang Y."/>
            <person name="Wu H."/>
            <person name="Li Z."/>
            <person name="Zhang Y."/>
            <person name="Yin Y."/>
            <person name="Song W."/>
            <person name="Jiang J."/>
            <person name="Jackson S.A."/>
            <person name="Wing R.A."/>
            <person name="Wang J."/>
            <person name="Chen M."/>
        </authorList>
    </citation>
    <scope>NUCLEOTIDE SEQUENCE [LARGE SCALE GENOMIC DNA]</scope>
    <source>
        <strain evidence="1">cv. IRGC 101232</strain>
    </source>
</reference>
<accession>J3MBN0</accession>
<evidence type="ECO:0000313" key="1">
    <source>
        <dbReference type="EnsemblPlants" id="OB06G14240.1"/>
    </source>
</evidence>
<protein>
    <submittedName>
        <fullName evidence="1">Uncharacterized protein</fullName>
    </submittedName>
</protein>
<sequence>MIVVEIRSSMLFLFFHSDSLKGTLKNYAFHACICIYDVLLKSIYLLRCSENKTVIYPFLLVWLVIDADSCSTALMELTCPYSNSGLRGSREYSLKWPHSTFLY</sequence>